<dbReference type="OrthoDB" id="120091at2"/>
<accession>A0A2N5NDB6</accession>
<dbReference type="RefSeq" id="WP_028598914.1">
    <property type="nucleotide sequence ID" value="NZ_BIMM01000015.1"/>
</dbReference>
<reference evidence="2 3" key="1">
    <citation type="submission" date="2017-05" db="EMBL/GenBank/DDBJ databases">
        <title>Functional genome analysis of Paenibacillus pasadenensis strain R16: insights on endophytic life style and antifungal activity.</title>
        <authorList>
            <person name="Passera A."/>
            <person name="Marcolungo L."/>
            <person name="Casati P."/>
            <person name="Brasca M."/>
            <person name="Quaglino F."/>
            <person name="Delledonne M."/>
        </authorList>
    </citation>
    <scope>NUCLEOTIDE SEQUENCE [LARGE SCALE GENOMIC DNA]</scope>
    <source>
        <strain evidence="2 3">R16</strain>
    </source>
</reference>
<dbReference type="InterPro" id="IPR031306">
    <property type="entry name" value="CcdC"/>
</dbReference>
<name>A0A2N5NDB6_9BACL</name>
<evidence type="ECO:0000313" key="2">
    <source>
        <dbReference type="EMBL" id="PLT48308.1"/>
    </source>
</evidence>
<dbReference type="AlphaFoldDB" id="A0A2N5NDB6"/>
<keyword evidence="1" id="KW-0812">Transmembrane</keyword>
<feature type="transmembrane region" description="Helical" evidence="1">
    <location>
        <begin position="102"/>
        <end position="120"/>
    </location>
</feature>
<sequence>MNLSIQISPLWSLLIPLLGGLAVIMVRVRSTRKPTTLRKILIPPLGMATGFLMFVVPETHIPLLWALCAFAVGALLFSIPLILTSKMEFVGEDVYLRRSKAFFFLILILLAIRLVLHDVVEQYVSVLQTASLFFLLAFGMLVPWRLAMAYKFRQLHRDRAGASLS</sequence>
<gene>
    <name evidence="2" type="ORF">B8V81_0440</name>
</gene>
<comment type="caution">
    <text evidence="2">The sequence shown here is derived from an EMBL/GenBank/DDBJ whole genome shotgun (WGS) entry which is preliminary data.</text>
</comment>
<dbReference type="InterPro" id="IPR058247">
    <property type="entry name" value="DUF1453"/>
</dbReference>
<keyword evidence="1" id="KW-0472">Membrane</keyword>
<dbReference type="PANTHER" id="PTHR39164">
    <property type="entry name" value="PROTEIN CCDC"/>
    <property type="match status" value="1"/>
</dbReference>
<keyword evidence="3" id="KW-1185">Reference proteome</keyword>
<evidence type="ECO:0000313" key="3">
    <source>
        <dbReference type="Proteomes" id="UP000234789"/>
    </source>
</evidence>
<feature type="transmembrane region" description="Helical" evidence="1">
    <location>
        <begin position="6"/>
        <end position="28"/>
    </location>
</feature>
<evidence type="ECO:0000256" key="1">
    <source>
        <dbReference type="SAM" id="Phobius"/>
    </source>
</evidence>
<proteinExistence type="predicted"/>
<dbReference type="PIRSF" id="PIRSF021441">
    <property type="entry name" value="DUF1453"/>
    <property type="match status" value="1"/>
</dbReference>
<feature type="transmembrane region" description="Helical" evidence="1">
    <location>
        <begin position="126"/>
        <end position="147"/>
    </location>
</feature>
<feature type="transmembrane region" description="Helical" evidence="1">
    <location>
        <begin position="40"/>
        <end position="57"/>
    </location>
</feature>
<protein>
    <submittedName>
        <fullName evidence="2">CcdC protein</fullName>
    </submittedName>
</protein>
<dbReference type="PANTHER" id="PTHR39164:SF1">
    <property type="entry name" value="PROTEIN CCDC"/>
    <property type="match status" value="1"/>
</dbReference>
<keyword evidence="1" id="KW-1133">Transmembrane helix</keyword>
<organism evidence="2 3">
    <name type="scientific">Paenibacillus pasadenensis</name>
    <dbReference type="NCBI Taxonomy" id="217090"/>
    <lineage>
        <taxon>Bacteria</taxon>
        <taxon>Bacillati</taxon>
        <taxon>Bacillota</taxon>
        <taxon>Bacilli</taxon>
        <taxon>Bacillales</taxon>
        <taxon>Paenibacillaceae</taxon>
        <taxon>Paenibacillus</taxon>
    </lineage>
</organism>
<dbReference type="Proteomes" id="UP000234789">
    <property type="component" value="Unassembled WGS sequence"/>
</dbReference>
<dbReference type="EMBL" id="NFEZ01000001">
    <property type="protein sequence ID" value="PLT48308.1"/>
    <property type="molecule type" value="Genomic_DNA"/>
</dbReference>
<dbReference type="Pfam" id="PF07301">
    <property type="entry name" value="DUF1453"/>
    <property type="match status" value="1"/>
</dbReference>
<feature type="transmembrane region" description="Helical" evidence="1">
    <location>
        <begin position="63"/>
        <end position="82"/>
    </location>
</feature>